<comment type="caution">
    <text evidence="1">The sequence shown here is derived from an EMBL/GenBank/DDBJ whole genome shotgun (WGS) entry which is preliminary data.</text>
</comment>
<organism evidence="1 2">
    <name type="scientific">Paralvinella palmiformis</name>
    <dbReference type="NCBI Taxonomy" id="53620"/>
    <lineage>
        <taxon>Eukaryota</taxon>
        <taxon>Metazoa</taxon>
        <taxon>Spiralia</taxon>
        <taxon>Lophotrochozoa</taxon>
        <taxon>Annelida</taxon>
        <taxon>Polychaeta</taxon>
        <taxon>Sedentaria</taxon>
        <taxon>Canalipalpata</taxon>
        <taxon>Terebellida</taxon>
        <taxon>Terebelliformia</taxon>
        <taxon>Alvinellidae</taxon>
        <taxon>Paralvinella</taxon>
    </lineage>
</organism>
<accession>A0AAD9IRG9</accession>
<sequence length="259" mass="29649">MWKKTEHHRWAEAEMAAVKTIWSKKIKSQKIPGKAECEECRSYYNPDVSFAVSEICLKSVVLDHESNRSNPDPKLQQFNLTIYNTSDNEVLCGYHHDPVYTSITMTCPSPLIGRYVHFMRKTGATKIEGAAFCEVVIIGRRYIDCTQCSVGVNCNDITGCDLCHGSYQPDCKQNPLLLFQRLVTEGTNAKKLSDGMGYELYAYTSALFEYRHALLETKSLLYSSMDTTYFPQQKTLYIKGEATDIKERKCHSQRQWLFA</sequence>
<name>A0AAD9IRG9_9ANNE</name>
<dbReference type="Gene3D" id="2.60.120.260">
    <property type="entry name" value="Galactose-binding domain-like"/>
    <property type="match status" value="1"/>
</dbReference>
<dbReference type="AlphaFoldDB" id="A0AAD9IRG9"/>
<protein>
    <submittedName>
        <fullName evidence="1">Uncharacterized protein</fullName>
    </submittedName>
</protein>
<proteinExistence type="predicted"/>
<reference evidence="1" key="1">
    <citation type="journal article" date="2023" name="Mol. Biol. Evol.">
        <title>Third-Generation Sequencing Reveals the Adaptive Role of the Epigenome in Three Deep-Sea Polychaetes.</title>
        <authorList>
            <person name="Perez M."/>
            <person name="Aroh O."/>
            <person name="Sun Y."/>
            <person name="Lan Y."/>
            <person name="Juniper S.K."/>
            <person name="Young C.R."/>
            <person name="Angers B."/>
            <person name="Qian P.Y."/>
        </authorList>
    </citation>
    <scope>NUCLEOTIDE SEQUENCE</scope>
    <source>
        <strain evidence="1">P08H-3</strain>
    </source>
</reference>
<evidence type="ECO:0000313" key="2">
    <source>
        <dbReference type="Proteomes" id="UP001208570"/>
    </source>
</evidence>
<keyword evidence="2" id="KW-1185">Reference proteome</keyword>
<dbReference type="EMBL" id="JAODUP010001860">
    <property type="protein sequence ID" value="KAK2139324.1"/>
    <property type="molecule type" value="Genomic_DNA"/>
</dbReference>
<dbReference type="Proteomes" id="UP001208570">
    <property type="component" value="Unassembled WGS sequence"/>
</dbReference>
<gene>
    <name evidence="1" type="ORF">LSH36_1864g00003</name>
</gene>
<evidence type="ECO:0000313" key="1">
    <source>
        <dbReference type="EMBL" id="KAK2139324.1"/>
    </source>
</evidence>